<feature type="compositionally biased region" description="Low complexity" evidence="6">
    <location>
        <begin position="154"/>
        <end position="168"/>
    </location>
</feature>
<evidence type="ECO:0000313" key="10">
    <source>
        <dbReference type="Proteomes" id="UP001046870"/>
    </source>
</evidence>
<dbReference type="OrthoDB" id="9049620at2759"/>
<gene>
    <name evidence="9" type="ORF">MATL_G00008210</name>
</gene>
<dbReference type="SUPFAM" id="SSF49599">
    <property type="entry name" value="TRAF domain-like"/>
    <property type="match status" value="1"/>
</dbReference>
<proteinExistence type="predicted"/>
<evidence type="ECO:0000256" key="4">
    <source>
        <dbReference type="PROSITE-ProRule" id="PRU00207"/>
    </source>
</evidence>
<dbReference type="InterPro" id="IPR013083">
    <property type="entry name" value="Znf_RING/FYVE/PHD"/>
</dbReference>
<dbReference type="Proteomes" id="UP001046870">
    <property type="component" value="Chromosome 1"/>
</dbReference>
<keyword evidence="5" id="KW-0175">Coiled coil</keyword>
<reference evidence="9" key="1">
    <citation type="submission" date="2021-01" db="EMBL/GenBank/DDBJ databases">
        <authorList>
            <person name="Zahm M."/>
            <person name="Roques C."/>
            <person name="Cabau C."/>
            <person name="Klopp C."/>
            <person name="Donnadieu C."/>
            <person name="Jouanno E."/>
            <person name="Lampietro C."/>
            <person name="Louis A."/>
            <person name="Herpin A."/>
            <person name="Echchiki A."/>
            <person name="Berthelot C."/>
            <person name="Parey E."/>
            <person name="Roest-Crollius H."/>
            <person name="Braasch I."/>
            <person name="Postlethwait J."/>
            <person name="Bobe J."/>
            <person name="Montfort J."/>
            <person name="Bouchez O."/>
            <person name="Begum T."/>
            <person name="Mejri S."/>
            <person name="Adams A."/>
            <person name="Chen W.-J."/>
            <person name="Guiguen Y."/>
        </authorList>
    </citation>
    <scope>NUCLEOTIDE SEQUENCE</scope>
    <source>
        <strain evidence="9">YG-15Mar2019-1</strain>
        <tissue evidence="9">Brain</tissue>
    </source>
</reference>
<evidence type="ECO:0000256" key="1">
    <source>
        <dbReference type="ARBA" id="ARBA00022723"/>
    </source>
</evidence>
<keyword evidence="2 4" id="KW-0863">Zinc-finger</keyword>
<evidence type="ECO:0000256" key="5">
    <source>
        <dbReference type="SAM" id="Coils"/>
    </source>
</evidence>
<sequence>MYKLSKSISRLRIKCKNETHGCAATFPLSEEYCHSTSCLYEPVPCPHQGCGAQVLRRDLEAHVQRCEHWRQLCPMGCGTVLSHQTQAQHNCYRQLRQEYEAQRQTHRAIAAALQRKMRKMQSTMAHMKRQIGLICESLEVMDNQEEEAENAGESSSSSSGSSSSSSSS</sequence>
<dbReference type="PANTHER" id="PTHR10131:SF94">
    <property type="entry name" value="TNF RECEPTOR-ASSOCIATED FACTOR 4"/>
    <property type="match status" value="1"/>
</dbReference>
<feature type="region of interest" description="Disordered" evidence="6">
    <location>
        <begin position="142"/>
        <end position="168"/>
    </location>
</feature>
<comment type="caution">
    <text evidence="9">The sequence shown here is derived from an EMBL/GenBank/DDBJ whole genome shotgun (WGS) entry which is preliminary data.</text>
</comment>
<feature type="domain" description="SIAH-type" evidence="8">
    <location>
        <begin position="10"/>
        <end position="68"/>
    </location>
</feature>
<dbReference type="InterPro" id="IPR001293">
    <property type="entry name" value="Znf_TRAF"/>
</dbReference>
<dbReference type="Gene3D" id="3.30.40.10">
    <property type="entry name" value="Zinc/RING finger domain, C3HC4 (zinc finger)"/>
    <property type="match status" value="1"/>
</dbReference>
<protein>
    <recommendedName>
        <fullName evidence="11">Ring finger protein 151</fullName>
    </recommendedName>
</protein>
<evidence type="ECO:0000256" key="2">
    <source>
        <dbReference type="ARBA" id="ARBA00022771"/>
    </source>
</evidence>
<accession>A0A9D3TDM2</accession>
<dbReference type="Pfam" id="PF02176">
    <property type="entry name" value="zf-TRAF"/>
    <property type="match status" value="1"/>
</dbReference>
<organism evidence="9 10">
    <name type="scientific">Megalops atlanticus</name>
    <name type="common">Tarpon</name>
    <name type="synonym">Clupea gigantea</name>
    <dbReference type="NCBI Taxonomy" id="7932"/>
    <lineage>
        <taxon>Eukaryota</taxon>
        <taxon>Metazoa</taxon>
        <taxon>Chordata</taxon>
        <taxon>Craniata</taxon>
        <taxon>Vertebrata</taxon>
        <taxon>Euteleostomi</taxon>
        <taxon>Actinopterygii</taxon>
        <taxon>Neopterygii</taxon>
        <taxon>Teleostei</taxon>
        <taxon>Elopiformes</taxon>
        <taxon>Megalopidae</taxon>
        <taxon>Megalops</taxon>
    </lineage>
</organism>
<keyword evidence="3 4" id="KW-0862">Zinc</keyword>
<keyword evidence="1 4" id="KW-0479">Metal-binding</keyword>
<evidence type="ECO:0000259" key="7">
    <source>
        <dbReference type="PROSITE" id="PS50145"/>
    </source>
</evidence>
<evidence type="ECO:0000256" key="3">
    <source>
        <dbReference type="ARBA" id="ARBA00022833"/>
    </source>
</evidence>
<dbReference type="PANTHER" id="PTHR10131">
    <property type="entry name" value="TNF RECEPTOR ASSOCIATED FACTOR"/>
    <property type="match status" value="1"/>
</dbReference>
<dbReference type="PROSITE" id="PS50145">
    <property type="entry name" value="ZF_TRAF"/>
    <property type="match status" value="1"/>
</dbReference>
<dbReference type="PROSITE" id="PS51081">
    <property type="entry name" value="ZF_SIAH"/>
    <property type="match status" value="1"/>
</dbReference>
<dbReference type="GO" id="GO:0008270">
    <property type="term" value="F:zinc ion binding"/>
    <property type="evidence" value="ECO:0007669"/>
    <property type="project" value="UniProtKB-KW"/>
</dbReference>
<dbReference type="AlphaFoldDB" id="A0A9D3TDM2"/>
<evidence type="ECO:0000259" key="8">
    <source>
        <dbReference type="PROSITE" id="PS51081"/>
    </source>
</evidence>
<feature type="domain" description="TRAF-type" evidence="7">
    <location>
        <begin position="34"/>
        <end position="77"/>
    </location>
</feature>
<feature type="zinc finger region" description="TRAF-type" evidence="4">
    <location>
        <begin position="34"/>
        <end position="77"/>
    </location>
</feature>
<feature type="coiled-coil region" evidence="5">
    <location>
        <begin position="96"/>
        <end position="130"/>
    </location>
</feature>
<evidence type="ECO:0008006" key="11">
    <source>
        <dbReference type="Google" id="ProtNLM"/>
    </source>
</evidence>
<dbReference type="EMBL" id="JAFDVH010000001">
    <property type="protein sequence ID" value="KAG7491816.1"/>
    <property type="molecule type" value="Genomic_DNA"/>
</dbReference>
<evidence type="ECO:0000256" key="6">
    <source>
        <dbReference type="SAM" id="MobiDB-lite"/>
    </source>
</evidence>
<name>A0A9D3TDM2_MEGAT</name>
<keyword evidence="10" id="KW-1185">Reference proteome</keyword>
<dbReference type="InterPro" id="IPR013010">
    <property type="entry name" value="Znf_SIAH"/>
</dbReference>
<evidence type="ECO:0000313" key="9">
    <source>
        <dbReference type="EMBL" id="KAG7491816.1"/>
    </source>
</evidence>